<organism evidence="2 3">
    <name type="scientific">Willisornis vidua</name>
    <name type="common">Xingu scale-backed antbird</name>
    <dbReference type="NCBI Taxonomy" id="1566151"/>
    <lineage>
        <taxon>Eukaryota</taxon>
        <taxon>Metazoa</taxon>
        <taxon>Chordata</taxon>
        <taxon>Craniata</taxon>
        <taxon>Vertebrata</taxon>
        <taxon>Euteleostomi</taxon>
        <taxon>Archelosauria</taxon>
        <taxon>Archosauria</taxon>
        <taxon>Dinosauria</taxon>
        <taxon>Saurischia</taxon>
        <taxon>Theropoda</taxon>
        <taxon>Coelurosauria</taxon>
        <taxon>Aves</taxon>
        <taxon>Neognathae</taxon>
        <taxon>Neoaves</taxon>
        <taxon>Telluraves</taxon>
        <taxon>Australaves</taxon>
        <taxon>Passeriformes</taxon>
        <taxon>Thamnophilidae</taxon>
        <taxon>Willisornis</taxon>
    </lineage>
</organism>
<protein>
    <submittedName>
        <fullName evidence="2">Uncharacterized protein</fullName>
    </submittedName>
</protein>
<reference evidence="2" key="1">
    <citation type="submission" date="2019-10" db="EMBL/GenBank/DDBJ databases">
        <authorList>
            <person name="Soares A.E.R."/>
            <person name="Aleixo A."/>
            <person name="Schneider P."/>
            <person name="Miyaki C.Y."/>
            <person name="Schneider M.P."/>
            <person name="Mello C."/>
            <person name="Vasconcelos A.T.R."/>
        </authorList>
    </citation>
    <scope>NUCLEOTIDE SEQUENCE</scope>
    <source>
        <tissue evidence="2">Muscle</tissue>
    </source>
</reference>
<dbReference type="Proteomes" id="UP001145742">
    <property type="component" value="Unassembled WGS sequence"/>
</dbReference>
<keyword evidence="3" id="KW-1185">Reference proteome</keyword>
<accession>A0ABQ9DQ19</accession>
<proteinExistence type="predicted"/>
<comment type="caution">
    <text evidence="2">The sequence shown here is derived from an EMBL/GenBank/DDBJ whole genome shotgun (WGS) entry which is preliminary data.</text>
</comment>
<gene>
    <name evidence="2" type="ORF">WISP_15086</name>
</gene>
<evidence type="ECO:0000256" key="1">
    <source>
        <dbReference type="SAM" id="Phobius"/>
    </source>
</evidence>
<keyword evidence="1" id="KW-0812">Transmembrane</keyword>
<keyword evidence="1" id="KW-1133">Transmembrane helix</keyword>
<sequence>MSDTKSLDCKDATKSTQVQLRLGDWKWLKSGCLIQSNSSSAFAKNLLPFPVLAVRALFYPSLDMSMIMLVGLYSLCKLRYTTSSAYLMM</sequence>
<keyword evidence="1" id="KW-0472">Membrane</keyword>
<name>A0ABQ9DQ19_9PASS</name>
<evidence type="ECO:0000313" key="3">
    <source>
        <dbReference type="Proteomes" id="UP001145742"/>
    </source>
</evidence>
<dbReference type="EMBL" id="WHWB01032206">
    <property type="protein sequence ID" value="KAJ7426501.1"/>
    <property type="molecule type" value="Genomic_DNA"/>
</dbReference>
<evidence type="ECO:0000313" key="2">
    <source>
        <dbReference type="EMBL" id="KAJ7426501.1"/>
    </source>
</evidence>
<feature type="transmembrane region" description="Helical" evidence="1">
    <location>
        <begin position="56"/>
        <end position="76"/>
    </location>
</feature>